<dbReference type="InterPro" id="IPR038051">
    <property type="entry name" value="XRCC4-like_N_sf"/>
</dbReference>
<feature type="region of interest" description="Disordered" evidence="7">
    <location>
        <begin position="205"/>
        <end position="305"/>
    </location>
</feature>
<evidence type="ECO:0000256" key="5">
    <source>
        <dbReference type="ARBA" id="ARBA00023242"/>
    </source>
</evidence>
<dbReference type="InterPro" id="IPR053963">
    <property type="entry name" value="XRCC4_C"/>
</dbReference>
<dbReference type="GO" id="GO:0006303">
    <property type="term" value="P:double-strand break repair via nonhomologous end joining"/>
    <property type="evidence" value="ECO:0007669"/>
    <property type="project" value="TreeGrafter"/>
</dbReference>
<dbReference type="GO" id="GO:0032807">
    <property type="term" value="C:DNA ligase IV complex"/>
    <property type="evidence" value="ECO:0007669"/>
    <property type="project" value="TreeGrafter"/>
</dbReference>
<gene>
    <name evidence="11" type="ORF">FQA47_004032</name>
</gene>
<dbReference type="SUPFAM" id="SSF50809">
    <property type="entry name" value="XRCC4, N-terminal domain"/>
    <property type="match status" value="1"/>
</dbReference>
<evidence type="ECO:0000256" key="1">
    <source>
        <dbReference type="ARBA" id="ARBA00004123"/>
    </source>
</evidence>
<dbReference type="Pfam" id="PF21925">
    <property type="entry name" value="XRCC4_C"/>
    <property type="match status" value="1"/>
</dbReference>
<evidence type="ECO:0000256" key="7">
    <source>
        <dbReference type="SAM" id="MobiDB-lite"/>
    </source>
</evidence>
<dbReference type="CDD" id="cd22283">
    <property type="entry name" value="HD_XRCC4_N"/>
    <property type="match status" value="1"/>
</dbReference>
<keyword evidence="5" id="KW-0539">Nucleus</keyword>
<protein>
    <submittedName>
        <fullName evidence="11">DNA repair protein XRCC4</fullName>
    </submittedName>
</protein>
<organism evidence="11 12">
    <name type="scientific">Oryzias melastigma</name>
    <name type="common">Marine medaka</name>
    <dbReference type="NCBI Taxonomy" id="30732"/>
    <lineage>
        <taxon>Eukaryota</taxon>
        <taxon>Metazoa</taxon>
        <taxon>Chordata</taxon>
        <taxon>Craniata</taxon>
        <taxon>Vertebrata</taxon>
        <taxon>Euteleostomi</taxon>
        <taxon>Actinopterygii</taxon>
        <taxon>Neopterygii</taxon>
        <taxon>Teleostei</taxon>
        <taxon>Neoteleostei</taxon>
        <taxon>Acanthomorphata</taxon>
        <taxon>Ovalentaria</taxon>
        <taxon>Atherinomorphae</taxon>
        <taxon>Beloniformes</taxon>
        <taxon>Adrianichthyidae</taxon>
        <taxon>Oryziinae</taxon>
        <taxon>Oryzias</taxon>
    </lineage>
</organism>
<keyword evidence="3" id="KW-0233">DNA recombination</keyword>
<evidence type="ECO:0000313" key="11">
    <source>
        <dbReference type="EMBL" id="KAF6722210.1"/>
    </source>
</evidence>
<name>A0A834F242_ORYME</name>
<keyword evidence="2" id="KW-0227">DNA damage</keyword>
<feature type="compositionally biased region" description="Basic and acidic residues" evidence="7">
    <location>
        <begin position="287"/>
        <end position="297"/>
    </location>
</feature>
<proteinExistence type="inferred from homology"/>
<feature type="domain" description="XRCC4 coiled-coil" evidence="9">
    <location>
        <begin position="122"/>
        <end position="198"/>
    </location>
</feature>
<evidence type="ECO:0000256" key="6">
    <source>
        <dbReference type="ARBA" id="ARBA00025728"/>
    </source>
</evidence>
<comment type="similarity">
    <text evidence="6">Belongs to the XRCC4-XLF family. XRCC4 subfamily.</text>
</comment>
<sequence>MNTAVREIRVSSQPGSSYFLRVDWKGRSLASGFRVLLTDGQDAWRGEVGEATVSGEAAELEMTMEKYIQDLERALTGAGEPDSYSFSLSPEAASGGVTLTYEKMQKEISFRLGSVLLEAELRPAEALRQLLLHSLQRGNGLQNQNQKLQEENQRLRGEQQRICAELQRYAGGKEALEAELYSRFVLVLNEKKAKIRHLQDGLSKLQEARNSDGQKSKSSERSTRSAEEEEDEYGGSTDEEEAPSSPTSTLPSRSSRPDSPLDDSLRDITDVAPSRKRRFRHLGQDPAGKRPDAEARQRERRRPVKEQKVMEVITISHIWRTEVFVKEVRSLSSHIVYMEVFVYSELRFPRNEPVRLGPSHTDGFCKPPNMASGHRRCWEFSGCHIQVLMVVLMEVLVEVLMEVLMKVLVEVLVEVLMEVLMKVLVEVLRRDLRNDLRNNLRDDLRDDLRNNLRNDL</sequence>
<dbReference type="Gene3D" id="2.170.210.10">
    <property type="entry name" value="DNA double-strand break repair and VJ recombination XRCC4, N-terminal"/>
    <property type="match status" value="1"/>
</dbReference>
<feature type="domain" description="XRCC4 C-terminal" evidence="10">
    <location>
        <begin position="227"/>
        <end position="308"/>
    </location>
</feature>
<dbReference type="GO" id="GO:0003677">
    <property type="term" value="F:DNA binding"/>
    <property type="evidence" value="ECO:0007669"/>
    <property type="project" value="InterPro"/>
</dbReference>
<dbReference type="InterPro" id="IPR014751">
    <property type="entry name" value="XRCC4-like_C"/>
</dbReference>
<comment type="caution">
    <text evidence="11">The sequence shown here is derived from an EMBL/GenBank/DDBJ whole genome shotgun (WGS) entry which is preliminary data.</text>
</comment>
<dbReference type="Pfam" id="PF21924">
    <property type="entry name" value="XRCC4_CC"/>
    <property type="match status" value="1"/>
</dbReference>
<dbReference type="GO" id="GO:0010165">
    <property type="term" value="P:response to X-ray"/>
    <property type="evidence" value="ECO:0007669"/>
    <property type="project" value="TreeGrafter"/>
</dbReference>
<evidence type="ECO:0000256" key="4">
    <source>
        <dbReference type="ARBA" id="ARBA00023204"/>
    </source>
</evidence>
<dbReference type="GO" id="GO:0005958">
    <property type="term" value="C:DNA-dependent protein kinase-DNA ligase 4 complex"/>
    <property type="evidence" value="ECO:0007669"/>
    <property type="project" value="TreeGrafter"/>
</dbReference>
<evidence type="ECO:0000256" key="3">
    <source>
        <dbReference type="ARBA" id="ARBA00023172"/>
    </source>
</evidence>
<dbReference type="PANTHER" id="PTHR28559">
    <property type="entry name" value="DNA REPAIR PROTEIN XRCC4"/>
    <property type="match status" value="1"/>
</dbReference>
<dbReference type="AlphaFoldDB" id="A0A834F242"/>
<feature type="compositionally biased region" description="Basic and acidic residues" evidence="7">
    <location>
        <begin position="206"/>
        <end position="226"/>
    </location>
</feature>
<feature type="compositionally biased region" description="Low complexity" evidence="7">
    <location>
        <begin position="243"/>
        <end position="258"/>
    </location>
</feature>
<dbReference type="InterPro" id="IPR053962">
    <property type="entry name" value="XRCC4_CC"/>
</dbReference>
<evidence type="ECO:0000256" key="2">
    <source>
        <dbReference type="ARBA" id="ARBA00022763"/>
    </source>
</evidence>
<accession>A0A834F242</accession>
<evidence type="ECO:0000259" key="9">
    <source>
        <dbReference type="Pfam" id="PF21924"/>
    </source>
</evidence>
<dbReference type="Proteomes" id="UP000646548">
    <property type="component" value="Unassembled WGS sequence"/>
</dbReference>
<dbReference type="InterPro" id="IPR009089">
    <property type="entry name" value="XRCC4_N_sf"/>
</dbReference>
<dbReference type="EMBL" id="WKFB01000466">
    <property type="protein sequence ID" value="KAF6722210.1"/>
    <property type="molecule type" value="Genomic_DNA"/>
</dbReference>
<dbReference type="GO" id="GO:0033152">
    <property type="term" value="P:immunoglobulin V(D)J recombination"/>
    <property type="evidence" value="ECO:0007669"/>
    <property type="project" value="TreeGrafter"/>
</dbReference>
<dbReference type="SUPFAM" id="SSF58022">
    <property type="entry name" value="XRCC4, C-terminal oligomerization domain"/>
    <property type="match status" value="1"/>
</dbReference>
<dbReference type="Pfam" id="PF06632">
    <property type="entry name" value="XRCC4"/>
    <property type="match status" value="1"/>
</dbReference>
<feature type="compositionally biased region" description="Acidic residues" evidence="7">
    <location>
        <begin position="227"/>
        <end position="242"/>
    </location>
</feature>
<keyword evidence="4" id="KW-0234">DNA repair</keyword>
<evidence type="ECO:0000313" key="12">
    <source>
        <dbReference type="Proteomes" id="UP000646548"/>
    </source>
</evidence>
<feature type="domain" description="XRCC4 N-terminal" evidence="8">
    <location>
        <begin position="17"/>
        <end position="117"/>
    </location>
</feature>
<comment type="subcellular location">
    <subcellularLocation>
        <location evidence="1">Nucleus</location>
    </subcellularLocation>
</comment>
<dbReference type="PANTHER" id="PTHR28559:SF1">
    <property type="entry name" value="DNA REPAIR PROTEIN XRCC4"/>
    <property type="match status" value="1"/>
</dbReference>
<dbReference type="Gene3D" id="1.20.5.370">
    <property type="match status" value="1"/>
</dbReference>
<evidence type="ECO:0000259" key="10">
    <source>
        <dbReference type="Pfam" id="PF21925"/>
    </source>
</evidence>
<dbReference type="InterPro" id="IPR053961">
    <property type="entry name" value="XRCC4_N"/>
</dbReference>
<dbReference type="InterPro" id="IPR010585">
    <property type="entry name" value="DNA_repair_prot_XRCC4"/>
</dbReference>
<reference evidence="11" key="1">
    <citation type="journal article" name="BMC Genomics">
        <title>Long-read sequencing and de novo genome assembly of marine medaka (Oryzias melastigma).</title>
        <authorList>
            <person name="Liang P."/>
            <person name="Saqib H.S.A."/>
            <person name="Ni X."/>
            <person name="Shen Y."/>
        </authorList>
    </citation>
    <scope>NUCLEOTIDE SEQUENCE</scope>
    <source>
        <strain evidence="11">Bigg-433</strain>
    </source>
</reference>
<evidence type="ECO:0000259" key="8">
    <source>
        <dbReference type="Pfam" id="PF06632"/>
    </source>
</evidence>